<keyword evidence="3" id="KW-1185">Reference proteome</keyword>
<dbReference type="Gene3D" id="2.60.40.1190">
    <property type="match status" value="1"/>
</dbReference>
<dbReference type="RefSeq" id="WP_131608149.1">
    <property type="nucleotide sequence ID" value="NZ_SJSM01000003.1"/>
</dbReference>
<evidence type="ECO:0000313" key="2">
    <source>
        <dbReference type="EMBL" id="TCC97791.1"/>
    </source>
</evidence>
<sequence length="240" mass="27230">MKLNFFILFSILFATSLYAQKVPNTQSQSIWAGKIKIDGKLDDWSKELPAYNKENNLWYSLANDDKFLYLAVKKDKFPTKAYAAGGIKLFISLKEVKSTNELPAITFPVPFVNGKAVPKDEWNEIDLRNIKSVTDTLISIYNAMGIQAGYKLEETDKGTMYFYELAVPLKLLGINPGQMIFYNMLLRGNAKKQLTPAQAAMFASFDPNLNPHVRKEDIARMIDSGNWSEFWASYKLASKP</sequence>
<keyword evidence="1" id="KW-0732">Signal</keyword>
<evidence type="ECO:0000256" key="1">
    <source>
        <dbReference type="SAM" id="SignalP"/>
    </source>
</evidence>
<dbReference type="AlphaFoldDB" id="A0A4R0NBW4"/>
<feature type="chain" id="PRO_5020506613" evidence="1">
    <location>
        <begin position="20"/>
        <end position="240"/>
    </location>
</feature>
<feature type="signal peptide" evidence="1">
    <location>
        <begin position="1"/>
        <end position="19"/>
    </location>
</feature>
<name>A0A4R0NBW4_9SPHI</name>
<organism evidence="2 3">
    <name type="scientific">Pedobacter hiemivivus</name>
    <dbReference type="NCBI Taxonomy" id="2530454"/>
    <lineage>
        <taxon>Bacteria</taxon>
        <taxon>Pseudomonadati</taxon>
        <taxon>Bacteroidota</taxon>
        <taxon>Sphingobacteriia</taxon>
        <taxon>Sphingobacteriales</taxon>
        <taxon>Sphingobacteriaceae</taxon>
        <taxon>Pedobacter</taxon>
    </lineage>
</organism>
<comment type="caution">
    <text evidence="2">The sequence shown here is derived from an EMBL/GenBank/DDBJ whole genome shotgun (WGS) entry which is preliminary data.</text>
</comment>
<evidence type="ECO:0000313" key="3">
    <source>
        <dbReference type="Proteomes" id="UP000291117"/>
    </source>
</evidence>
<dbReference type="SUPFAM" id="SSF49344">
    <property type="entry name" value="CBD9-like"/>
    <property type="match status" value="1"/>
</dbReference>
<dbReference type="OrthoDB" id="1523672at2"/>
<protein>
    <submittedName>
        <fullName evidence="2">Uncharacterized protein</fullName>
    </submittedName>
</protein>
<proteinExistence type="predicted"/>
<reference evidence="2 3" key="1">
    <citation type="submission" date="2019-02" db="EMBL/GenBank/DDBJ databases">
        <title>Pedobacter sp. RP-3-8 sp. nov., isolated from Arctic soil.</title>
        <authorList>
            <person name="Dahal R.H."/>
        </authorList>
    </citation>
    <scope>NUCLEOTIDE SEQUENCE [LARGE SCALE GENOMIC DNA]</scope>
    <source>
        <strain evidence="2 3">RP-3-8</strain>
    </source>
</reference>
<dbReference type="EMBL" id="SJSM01000003">
    <property type="protein sequence ID" value="TCC97791.1"/>
    <property type="molecule type" value="Genomic_DNA"/>
</dbReference>
<accession>A0A4R0NBW4</accession>
<gene>
    <name evidence="2" type="ORF">EZ444_07730</name>
</gene>
<dbReference type="Proteomes" id="UP000291117">
    <property type="component" value="Unassembled WGS sequence"/>
</dbReference>